<dbReference type="SUPFAM" id="SSF54211">
    <property type="entry name" value="Ribosomal protein S5 domain 2-like"/>
    <property type="match status" value="1"/>
</dbReference>
<dbReference type="Proteomes" id="UP001302321">
    <property type="component" value="Unassembled WGS sequence"/>
</dbReference>
<dbReference type="InterPro" id="IPR014721">
    <property type="entry name" value="Ribsml_uS5_D2-typ_fold_subgr"/>
</dbReference>
<evidence type="ECO:0000256" key="3">
    <source>
        <dbReference type="SAM" id="MobiDB-lite"/>
    </source>
</evidence>
<dbReference type="Gene3D" id="3.30.230.10">
    <property type="match status" value="1"/>
</dbReference>
<dbReference type="SUPFAM" id="SSF55874">
    <property type="entry name" value="ATPase domain of HSP90 chaperone/DNA topoisomerase II/histidine kinase"/>
    <property type="match status" value="1"/>
</dbReference>
<dbReference type="InterPro" id="IPR038973">
    <property type="entry name" value="MutL/Mlh/Pms-like"/>
</dbReference>
<sequence>MPITLLPDDTSGWIGLTLNITSTVMVLKEVLDNALDSGAQAVHVNVSPNTVDKIEVQDNRSGISPLDFDALGRYSHTGKLSSLGGLGKFGGKPLGFRGTALASINSLATVHVHLLELPSPRGNRQKASGNIEEHRQDEAASSSLRNTLHCPTKPNQSLKISPRLEKDIIETAVQIFGVQKASQCFVRMWPNGADSSIAFSGKEGGTRHLFEVTLMRPDAEDGKLPKGLFYSCLKKSSCPFTLGGVLKDIFICLSISCAPGWDDVNIEPAKEDVLFLQEGRLITGFENFSEQCKDDKNGIERLQTR</sequence>
<dbReference type="PANTHER" id="PTHR10073:SF41">
    <property type="entry name" value="MISMATCH REPAIR PROTEIN, PUTATIVE (AFU_ORTHOLOGUE AFUA_8G05820)-RELATED"/>
    <property type="match status" value="1"/>
</dbReference>
<organism evidence="4 5">
    <name type="scientific">Triangularia setosa</name>
    <dbReference type="NCBI Taxonomy" id="2587417"/>
    <lineage>
        <taxon>Eukaryota</taxon>
        <taxon>Fungi</taxon>
        <taxon>Dikarya</taxon>
        <taxon>Ascomycota</taxon>
        <taxon>Pezizomycotina</taxon>
        <taxon>Sordariomycetes</taxon>
        <taxon>Sordariomycetidae</taxon>
        <taxon>Sordariales</taxon>
        <taxon>Podosporaceae</taxon>
        <taxon>Triangularia</taxon>
    </lineage>
</organism>
<keyword evidence="5" id="KW-1185">Reference proteome</keyword>
<evidence type="ECO:0000256" key="1">
    <source>
        <dbReference type="ARBA" id="ARBA00006082"/>
    </source>
</evidence>
<accession>A0AAN6W9V5</accession>
<dbReference type="GO" id="GO:0140664">
    <property type="term" value="F:ATP-dependent DNA damage sensor activity"/>
    <property type="evidence" value="ECO:0007669"/>
    <property type="project" value="InterPro"/>
</dbReference>
<dbReference type="Gene3D" id="3.30.565.10">
    <property type="entry name" value="Histidine kinase-like ATPase, C-terminal domain"/>
    <property type="match status" value="1"/>
</dbReference>
<dbReference type="InterPro" id="IPR036890">
    <property type="entry name" value="HATPase_C_sf"/>
</dbReference>
<name>A0AAN6W9V5_9PEZI</name>
<dbReference type="EMBL" id="MU866158">
    <property type="protein sequence ID" value="KAK4177665.1"/>
    <property type="molecule type" value="Genomic_DNA"/>
</dbReference>
<feature type="region of interest" description="Disordered" evidence="3">
    <location>
        <begin position="119"/>
        <end position="156"/>
    </location>
</feature>
<dbReference type="InterPro" id="IPR020568">
    <property type="entry name" value="Ribosomal_Su5_D2-typ_SF"/>
</dbReference>
<comment type="caution">
    <text evidence="4">The sequence shown here is derived from an EMBL/GenBank/DDBJ whole genome shotgun (WGS) entry which is preliminary data.</text>
</comment>
<dbReference type="GO" id="GO:0006298">
    <property type="term" value="P:mismatch repair"/>
    <property type="evidence" value="ECO:0007669"/>
    <property type="project" value="InterPro"/>
</dbReference>
<evidence type="ECO:0000256" key="2">
    <source>
        <dbReference type="ARBA" id="ARBA00022763"/>
    </source>
</evidence>
<dbReference type="GO" id="GO:0061982">
    <property type="term" value="P:meiosis I cell cycle process"/>
    <property type="evidence" value="ECO:0007669"/>
    <property type="project" value="UniProtKB-ARBA"/>
</dbReference>
<evidence type="ECO:0000313" key="4">
    <source>
        <dbReference type="EMBL" id="KAK4177665.1"/>
    </source>
</evidence>
<reference evidence="4" key="2">
    <citation type="submission" date="2023-05" db="EMBL/GenBank/DDBJ databases">
        <authorList>
            <consortium name="Lawrence Berkeley National Laboratory"/>
            <person name="Steindorff A."/>
            <person name="Hensen N."/>
            <person name="Bonometti L."/>
            <person name="Westerberg I."/>
            <person name="Brannstrom I.O."/>
            <person name="Guillou S."/>
            <person name="Cros-Aarteil S."/>
            <person name="Calhoun S."/>
            <person name="Haridas S."/>
            <person name="Kuo A."/>
            <person name="Mondo S."/>
            <person name="Pangilinan J."/>
            <person name="Riley R."/>
            <person name="Labutti K."/>
            <person name="Andreopoulos B."/>
            <person name="Lipzen A."/>
            <person name="Chen C."/>
            <person name="Yanf M."/>
            <person name="Daum C."/>
            <person name="Ng V."/>
            <person name="Clum A."/>
            <person name="Ohm R."/>
            <person name="Martin F."/>
            <person name="Silar P."/>
            <person name="Natvig D."/>
            <person name="Lalanne C."/>
            <person name="Gautier V."/>
            <person name="Ament-Velasquez S.L."/>
            <person name="Kruys A."/>
            <person name="Hutchinson M.I."/>
            <person name="Powell A.J."/>
            <person name="Barry K."/>
            <person name="Miller A.N."/>
            <person name="Grigoriev I.V."/>
            <person name="Debuchy R."/>
            <person name="Gladieux P."/>
            <person name="Thoren M.H."/>
            <person name="Johannesson H."/>
        </authorList>
    </citation>
    <scope>NUCLEOTIDE SEQUENCE</scope>
    <source>
        <strain evidence="4">CBS 892.96</strain>
    </source>
</reference>
<dbReference type="AlphaFoldDB" id="A0AAN6W9V5"/>
<dbReference type="GO" id="GO:0032389">
    <property type="term" value="C:MutLalpha complex"/>
    <property type="evidence" value="ECO:0007669"/>
    <property type="project" value="TreeGrafter"/>
</dbReference>
<keyword evidence="2" id="KW-0227">DNA damage</keyword>
<proteinExistence type="inferred from homology"/>
<dbReference type="PANTHER" id="PTHR10073">
    <property type="entry name" value="DNA MISMATCH REPAIR PROTEIN MLH, PMS, MUTL"/>
    <property type="match status" value="1"/>
</dbReference>
<dbReference type="GO" id="GO:0016887">
    <property type="term" value="F:ATP hydrolysis activity"/>
    <property type="evidence" value="ECO:0007669"/>
    <property type="project" value="InterPro"/>
</dbReference>
<dbReference type="Pfam" id="PF13589">
    <property type="entry name" value="HATPase_c_3"/>
    <property type="match status" value="1"/>
</dbReference>
<comment type="similarity">
    <text evidence="1">Belongs to the DNA mismatch repair MutL/HexB family.</text>
</comment>
<protein>
    <submittedName>
        <fullName evidence="4">Uncharacterized protein</fullName>
    </submittedName>
</protein>
<reference evidence="4" key="1">
    <citation type="journal article" date="2023" name="Mol. Phylogenet. Evol.">
        <title>Genome-scale phylogeny and comparative genomics of the fungal order Sordariales.</title>
        <authorList>
            <person name="Hensen N."/>
            <person name="Bonometti L."/>
            <person name="Westerberg I."/>
            <person name="Brannstrom I.O."/>
            <person name="Guillou S."/>
            <person name="Cros-Aarteil S."/>
            <person name="Calhoun S."/>
            <person name="Haridas S."/>
            <person name="Kuo A."/>
            <person name="Mondo S."/>
            <person name="Pangilinan J."/>
            <person name="Riley R."/>
            <person name="LaButti K."/>
            <person name="Andreopoulos B."/>
            <person name="Lipzen A."/>
            <person name="Chen C."/>
            <person name="Yan M."/>
            <person name="Daum C."/>
            <person name="Ng V."/>
            <person name="Clum A."/>
            <person name="Steindorff A."/>
            <person name="Ohm R.A."/>
            <person name="Martin F."/>
            <person name="Silar P."/>
            <person name="Natvig D.O."/>
            <person name="Lalanne C."/>
            <person name="Gautier V."/>
            <person name="Ament-Velasquez S.L."/>
            <person name="Kruys A."/>
            <person name="Hutchinson M.I."/>
            <person name="Powell A.J."/>
            <person name="Barry K."/>
            <person name="Miller A.N."/>
            <person name="Grigoriev I.V."/>
            <person name="Debuchy R."/>
            <person name="Gladieux P."/>
            <person name="Hiltunen Thoren M."/>
            <person name="Johannesson H."/>
        </authorList>
    </citation>
    <scope>NUCLEOTIDE SEQUENCE</scope>
    <source>
        <strain evidence="4">CBS 892.96</strain>
    </source>
</reference>
<evidence type="ECO:0000313" key="5">
    <source>
        <dbReference type="Proteomes" id="UP001302321"/>
    </source>
</evidence>
<gene>
    <name evidence="4" type="ORF">QBC36DRAFT_345255</name>
</gene>